<protein>
    <recommendedName>
        <fullName evidence="3">HTH cro/C1-type domain-containing protein</fullName>
    </recommendedName>
</protein>
<accession>A0A1F5GPL9</accession>
<organism evidence="4 5">
    <name type="scientific">Candidatus Curtissbacteria bacterium RIFCSPLOWO2_01_FULL_37_9</name>
    <dbReference type="NCBI Taxonomy" id="1797724"/>
    <lineage>
        <taxon>Bacteria</taxon>
        <taxon>Candidatus Curtissiibacteriota</taxon>
    </lineage>
</organism>
<dbReference type="InterPro" id="IPR010982">
    <property type="entry name" value="Lambda_DNA-bd_dom_sf"/>
</dbReference>
<reference evidence="4 5" key="1">
    <citation type="journal article" date="2016" name="Nat. Commun.">
        <title>Thousands of microbial genomes shed light on interconnected biogeochemical processes in an aquifer system.</title>
        <authorList>
            <person name="Anantharaman K."/>
            <person name="Brown C.T."/>
            <person name="Hug L.A."/>
            <person name="Sharon I."/>
            <person name="Castelle C.J."/>
            <person name="Probst A.J."/>
            <person name="Thomas B.C."/>
            <person name="Singh A."/>
            <person name="Wilkins M.J."/>
            <person name="Karaoz U."/>
            <person name="Brodie E.L."/>
            <person name="Williams K.H."/>
            <person name="Hubbard S.S."/>
            <person name="Banfield J.F."/>
        </authorList>
    </citation>
    <scope>NUCLEOTIDE SEQUENCE [LARGE SCALE GENOMIC DNA]</scope>
</reference>
<evidence type="ECO:0000313" key="4">
    <source>
        <dbReference type="EMBL" id="OGD93830.1"/>
    </source>
</evidence>
<name>A0A1F5GPL9_9BACT</name>
<sequence>MPKTSRQTLQALGKKLKKLRKEHDLTQEKLAEQLRISTVYVGFLEAGKGSPSLKLLMKISRKFNVKVEDLFHR</sequence>
<dbReference type="EMBL" id="MFBN01000058">
    <property type="protein sequence ID" value="OGD93830.1"/>
    <property type="molecule type" value="Genomic_DNA"/>
</dbReference>
<dbReference type="CDD" id="cd00093">
    <property type="entry name" value="HTH_XRE"/>
    <property type="match status" value="1"/>
</dbReference>
<keyword evidence="1" id="KW-0238">DNA-binding</keyword>
<dbReference type="Pfam" id="PF01381">
    <property type="entry name" value="HTH_3"/>
    <property type="match status" value="1"/>
</dbReference>
<comment type="caution">
    <text evidence="4">The sequence shown here is derived from an EMBL/GenBank/DDBJ whole genome shotgun (WGS) entry which is preliminary data.</text>
</comment>
<dbReference type="PROSITE" id="PS50943">
    <property type="entry name" value="HTH_CROC1"/>
    <property type="match status" value="1"/>
</dbReference>
<evidence type="ECO:0000256" key="2">
    <source>
        <dbReference type="SAM" id="Coils"/>
    </source>
</evidence>
<evidence type="ECO:0000256" key="1">
    <source>
        <dbReference type="ARBA" id="ARBA00023125"/>
    </source>
</evidence>
<dbReference type="Gene3D" id="1.10.260.40">
    <property type="entry name" value="lambda repressor-like DNA-binding domains"/>
    <property type="match status" value="1"/>
</dbReference>
<dbReference type="PANTHER" id="PTHR46558">
    <property type="entry name" value="TRACRIPTIONAL REGULATORY PROTEIN-RELATED-RELATED"/>
    <property type="match status" value="1"/>
</dbReference>
<dbReference type="InterPro" id="IPR001387">
    <property type="entry name" value="Cro/C1-type_HTH"/>
</dbReference>
<dbReference type="SUPFAM" id="SSF47413">
    <property type="entry name" value="lambda repressor-like DNA-binding domains"/>
    <property type="match status" value="1"/>
</dbReference>
<evidence type="ECO:0000313" key="5">
    <source>
        <dbReference type="Proteomes" id="UP000178336"/>
    </source>
</evidence>
<evidence type="ECO:0000259" key="3">
    <source>
        <dbReference type="PROSITE" id="PS50943"/>
    </source>
</evidence>
<feature type="domain" description="HTH cro/C1-type" evidence="3">
    <location>
        <begin position="16"/>
        <end position="70"/>
    </location>
</feature>
<dbReference type="GO" id="GO:0003677">
    <property type="term" value="F:DNA binding"/>
    <property type="evidence" value="ECO:0007669"/>
    <property type="project" value="UniProtKB-KW"/>
</dbReference>
<gene>
    <name evidence="4" type="ORF">A3A48_02225</name>
</gene>
<keyword evidence="2" id="KW-0175">Coiled coil</keyword>
<dbReference type="AlphaFoldDB" id="A0A1F5GPL9"/>
<proteinExistence type="predicted"/>
<dbReference type="Proteomes" id="UP000178336">
    <property type="component" value="Unassembled WGS sequence"/>
</dbReference>
<dbReference type="STRING" id="1797724.A3A48_02225"/>
<feature type="coiled-coil region" evidence="2">
    <location>
        <begin position="9"/>
        <end position="36"/>
    </location>
</feature>
<dbReference type="SMART" id="SM00530">
    <property type="entry name" value="HTH_XRE"/>
    <property type="match status" value="1"/>
</dbReference>
<dbReference type="PANTHER" id="PTHR46558:SF4">
    <property type="entry name" value="DNA-BIDING PHAGE PROTEIN"/>
    <property type="match status" value="1"/>
</dbReference>